<protein>
    <submittedName>
        <fullName evidence="1">HNH endonuclease</fullName>
    </submittedName>
</protein>
<dbReference type="GO" id="GO:0004519">
    <property type="term" value="F:endonuclease activity"/>
    <property type="evidence" value="ECO:0007669"/>
    <property type="project" value="UniProtKB-KW"/>
</dbReference>
<dbReference type="EMBL" id="JAPDUM010000003">
    <property type="protein sequence ID" value="MCW4166587.1"/>
    <property type="molecule type" value="Genomic_DNA"/>
</dbReference>
<proteinExistence type="predicted"/>
<dbReference type="AlphaFoldDB" id="A0AAW5V6U0"/>
<dbReference type="Proteomes" id="UP001209476">
    <property type="component" value="Unassembled WGS sequence"/>
</dbReference>
<evidence type="ECO:0000313" key="1">
    <source>
        <dbReference type="EMBL" id="MCW4166587.1"/>
    </source>
</evidence>
<keyword evidence="1" id="KW-0378">Hydrolase</keyword>
<name>A0AAW5V6U0_9BACT</name>
<keyword evidence="1" id="KW-0255">Endonuclease</keyword>
<accession>A0AAW5V6U0</accession>
<evidence type="ECO:0000313" key="2">
    <source>
        <dbReference type="Proteomes" id="UP001209476"/>
    </source>
</evidence>
<keyword evidence="1" id="KW-0540">Nuclease</keyword>
<comment type="caution">
    <text evidence="1">The sequence shown here is derived from an EMBL/GenBank/DDBJ whole genome shotgun (WGS) entry which is preliminary data.</text>
</comment>
<reference evidence="1" key="1">
    <citation type="submission" date="2022-11" db="EMBL/GenBank/DDBJ databases">
        <title>Genomic repertoires linked with pathogenic potency of arthritogenic Prevotella copri isolated from the gut of rheumatoid arthritis patients.</title>
        <authorList>
            <person name="Nii T."/>
            <person name="Maeda Y."/>
            <person name="Motooka D."/>
            <person name="Naito M."/>
            <person name="Matsumoto Y."/>
            <person name="Ogawa T."/>
            <person name="Oguro-Igashira E."/>
            <person name="Kishikawa T."/>
            <person name="Yamashita M."/>
            <person name="Koizumi S."/>
            <person name="Kurakawa T."/>
            <person name="Okumura R."/>
            <person name="Kayama H."/>
            <person name="Murakami M."/>
            <person name="Sakaguchi T."/>
            <person name="Das B."/>
            <person name="Nakamura S."/>
            <person name="Okada Y."/>
            <person name="Kumanogoh A."/>
            <person name="Takeda K."/>
        </authorList>
    </citation>
    <scope>NUCLEOTIDE SEQUENCE</scope>
    <source>
        <strain evidence="1">RA-N001-16</strain>
    </source>
</reference>
<sequence length="303" mass="35373">MNKQFYIESMHNNLHILFAMGVIQDEMYKCPLCMQSFSDDEVVKNLTEEDVPQASLGGKRIALTCRSCNSTCGHSIDVNLLNAIVGLEQRKFFPSTDRKVNLIHKGQRLGANLHIDADRQLFLEIDAKRNNPKVWDEYRENILKENALIDLQDVPLKRDERFISAALLKNAYLLLFARTGYTFLADSYYDDLRMQISNPKPYILPERLWTLQNISVADGIYLCRDNRLRGFFVVYTLSKVMQYRVCVFIPSPNVPYLAATYHLRNILACDRIRVEIMPSYFDFLNDRNAIARLRKWCYGWDKF</sequence>
<dbReference type="RefSeq" id="WP_264912163.1">
    <property type="nucleotide sequence ID" value="NZ_JAPDUL010000004.1"/>
</dbReference>
<organism evidence="1 2">
    <name type="scientific">Segatella copri</name>
    <dbReference type="NCBI Taxonomy" id="165179"/>
    <lineage>
        <taxon>Bacteria</taxon>
        <taxon>Pseudomonadati</taxon>
        <taxon>Bacteroidota</taxon>
        <taxon>Bacteroidia</taxon>
        <taxon>Bacteroidales</taxon>
        <taxon>Prevotellaceae</taxon>
        <taxon>Segatella</taxon>
    </lineage>
</organism>
<gene>
    <name evidence="1" type="ORF">ONS98_15535</name>
</gene>